<dbReference type="GO" id="GO:0046872">
    <property type="term" value="F:metal ion binding"/>
    <property type="evidence" value="ECO:0007669"/>
    <property type="project" value="UniProtKB-KW"/>
</dbReference>
<dbReference type="PANTHER" id="PTHR21666:SF288">
    <property type="entry name" value="CELL DIVISION PROTEIN YTFB"/>
    <property type="match status" value="1"/>
</dbReference>
<comment type="subcellular location">
    <subcellularLocation>
        <location evidence="2">Cell envelope</location>
    </subcellularLocation>
</comment>
<dbReference type="InterPro" id="IPR011055">
    <property type="entry name" value="Dup_hybrid_motif"/>
</dbReference>
<keyword evidence="5" id="KW-0378">Hydrolase</keyword>
<keyword evidence="6" id="KW-0862">Zinc</keyword>
<dbReference type="GO" id="GO:0004222">
    <property type="term" value="F:metalloendopeptidase activity"/>
    <property type="evidence" value="ECO:0007669"/>
    <property type="project" value="TreeGrafter"/>
</dbReference>
<dbReference type="InterPro" id="IPR050570">
    <property type="entry name" value="Cell_wall_metabolism_enzyme"/>
</dbReference>
<feature type="domain" description="M23ase beta-sheet core" evidence="8">
    <location>
        <begin position="259"/>
        <end position="355"/>
    </location>
</feature>
<reference evidence="10 11" key="1">
    <citation type="journal article" date="2013" name="Genome Announc.">
        <title>Draft Genome Sequence of the Methanotrophic Gammaproteobacterium Methyloglobulus morosus DSM 22980 Strain KoM1.</title>
        <authorList>
            <person name="Poehlein A."/>
            <person name="Deutzmann J.S."/>
            <person name="Daniel R."/>
            <person name="Simeonova D.D."/>
        </authorList>
    </citation>
    <scope>NUCLEOTIDE SEQUENCE [LARGE SCALE GENOMIC DNA]</scope>
    <source>
        <strain evidence="10 11">KoM1</strain>
    </source>
</reference>
<dbReference type="InterPro" id="IPR045834">
    <property type="entry name" value="Csd3_N2"/>
</dbReference>
<accession>V5C4A2</accession>
<evidence type="ECO:0000313" key="11">
    <source>
        <dbReference type="Proteomes" id="UP000017842"/>
    </source>
</evidence>
<dbReference type="STRING" id="1116472.MGMO_95c00070"/>
<dbReference type="PANTHER" id="PTHR21666">
    <property type="entry name" value="PEPTIDASE-RELATED"/>
    <property type="match status" value="1"/>
</dbReference>
<name>V5C4A2_9GAMM</name>
<sequence length="402" mass="44513">MIKIQILIDSAVKTRQFTAYLISAILVFTTAIGHAESSTLLDNTSFSRSRIKIFRVRPGESTSDILSRLGSNEALKVVSANKDKTHMMVITTDKPKEFIGFSSSPLGLSSPSHFGRRFNRYTHKFNMMNLVSVQGTITSSMEEAAKQAKLPEPLIDQLAQIFAWDIDFATNLHPGDRFTVVYEKGGFNGTDDIVATEFVNRGKAYRAVRYIDKEGYANYYTPEGNALQKAFLTTPVDFARISSHFSSSRRHPVLNRIRAHKGVDYAARTGTPVKATGNGEVTFLGRKGGYGQAIILRHGDRYETVYAHLSGYKTGLREGSTVRQGEVIGYVGQTGLATGPHLHYEFRIDGIHQNPLTAQVSNSIPVKSVAMVDFKSQIQDPLAKLNLTKANSLFAKIYSPYN</sequence>
<organism evidence="10 11">
    <name type="scientific">Methyloglobulus morosus KoM1</name>
    <dbReference type="NCBI Taxonomy" id="1116472"/>
    <lineage>
        <taxon>Bacteria</taxon>
        <taxon>Pseudomonadati</taxon>
        <taxon>Pseudomonadota</taxon>
        <taxon>Gammaproteobacteria</taxon>
        <taxon>Methylococcales</taxon>
        <taxon>Methylococcaceae</taxon>
        <taxon>Methyloglobulus</taxon>
    </lineage>
</organism>
<evidence type="ECO:0000256" key="3">
    <source>
        <dbReference type="ARBA" id="ARBA00022670"/>
    </source>
</evidence>
<proteinExistence type="predicted"/>
<dbReference type="CDD" id="cd12797">
    <property type="entry name" value="M23_peptidase"/>
    <property type="match status" value="1"/>
</dbReference>
<evidence type="ECO:0000256" key="5">
    <source>
        <dbReference type="ARBA" id="ARBA00022801"/>
    </source>
</evidence>
<comment type="caution">
    <text evidence="10">The sequence shown here is derived from an EMBL/GenBank/DDBJ whole genome shotgun (WGS) entry which is preliminary data.</text>
</comment>
<dbReference type="Pfam" id="PF19425">
    <property type="entry name" value="Csd3_N2"/>
    <property type="match status" value="1"/>
</dbReference>
<keyword evidence="4" id="KW-0479">Metal-binding</keyword>
<dbReference type="GO" id="GO:0006508">
    <property type="term" value="P:proteolysis"/>
    <property type="evidence" value="ECO:0007669"/>
    <property type="project" value="UniProtKB-KW"/>
</dbReference>
<dbReference type="SUPFAM" id="SSF51261">
    <property type="entry name" value="Duplicated hybrid motif"/>
    <property type="match status" value="1"/>
</dbReference>
<comment type="cofactor">
    <cofactor evidence="1">
        <name>Zn(2+)</name>
        <dbReference type="ChEBI" id="CHEBI:29105"/>
    </cofactor>
</comment>
<keyword evidence="7" id="KW-0482">Metalloprotease</keyword>
<protein>
    <submittedName>
        <fullName evidence="10">Metalloendopeptidase-like membrane protein</fullName>
    </submittedName>
</protein>
<keyword evidence="11" id="KW-1185">Reference proteome</keyword>
<gene>
    <name evidence="10" type="ORF">MGMO_95c00070</name>
</gene>
<evidence type="ECO:0000256" key="6">
    <source>
        <dbReference type="ARBA" id="ARBA00022833"/>
    </source>
</evidence>
<evidence type="ECO:0000259" key="9">
    <source>
        <dbReference type="Pfam" id="PF19425"/>
    </source>
</evidence>
<evidence type="ECO:0000313" key="10">
    <source>
        <dbReference type="EMBL" id="ESS71578.1"/>
    </source>
</evidence>
<dbReference type="Proteomes" id="UP000017842">
    <property type="component" value="Unassembled WGS sequence"/>
</dbReference>
<evidence type="ECO:0000256" key="2">
    <source>
        <dbReference type="ARBA" id="ARBA00004196"/>
    </source>
</evidence>
<evidence type="ECO:0000259" key="8">
    <source>
        <dbReference type="Pfam" id="PF01551"/>
    </source>
</evidence>
<evidence type="ECO:0000256" key="7">
    <source>
        <dbReference type="ARBA" id="ARBA00023049"/>
    </source>
</evidence>
<dbReference type="Pfam" id="PF01551">
    <property type="entry name" value="Peptidase_M23"/>
    <property type="match status" value="1"/>
</dbReference>
<dbReference type="InterPro" id="IPR016047">
    <property type="entry name" value="M23ase_b-sheet_dom"/>
</dbReference>
<dbReference type="PATRIC" id="fig|1116472.3.peg.2662"/>
<dbReference type="GO" id="GO:0030313">
    <property type="term" value="C:cell envelope"/>
    <property type="evidence" value="ECO:0007669"/>
    <property type="project" value="UniProtKB-SubCell"/>
</dbReference>
<evidence type="ECO:0000256" key="1">
    <source>
        <dbReference type="ARBA" id="ARBA00001947"/>
    </source>
</evidence>
<dbReference type="EMBL" id="AYLO01000091">
    <property type="protein sequence ID" value="ESS71578.1"/>
    <property type="molecule type" value="Genomic_DNA"/>
</dbReference>
<feature type="domain" description="Csd3-like second N-terminal" evidence="9">
    <location>
        <begin position="132"/>
        <end position="246"/>
    </location>
</feature>
<evidence type="ECO:0000256" key="4">
    <source>
        <dbReference type="ARBA" id="ARBA00022723"/>
    </source>
</evidence>
<dbReference type="AlphaFoldDB" id="V5C4A2"/>
<dbReference type="Gene3D" id="2.70.70.10">
    <property type="entry name" value="Glucose Permease (Domain IIA)"/>
    <property type="match status" value="1"/>
</dbReference>
<dbReference type="eggNOG" id="COG0739">
    <property type="taxonomic scope" value="Bacteria"/>
</dbReference>
<dbReference type="Gene3D" id="3.10.450.350">
    <property type="match status" value="1"/>
</dbReference>
<dbReference type="FunFam" id="2.70.70.10:FF:000002">
    <property type="entry name" value="Murein DD-endopeptidase MepM"/>
    <property type="match status" value="1"/>
</dbReference>
<keyword evidence="3" id="KW-0645">Protease</keyword>